<gene>
    <name evidence="1" type="ORF">DZC30_01150</name>
</gene>
<reference evidence="1 2" key="1">
    <citation type="submission" date="2018-08" db="EMBL/GenBank/DDBJ databases">
        <title>Comamonas testosteroni strain SWCO2.</title>
        <authorList>
            <person name="Jiang N."/>
            <person name="Zhang X.Z."/>
        </authorList>
    </citation>
    <scope>NUCLEOTIDE SEQUENCE [LARGE SCALE GENOMIC DNA]</scope>
    <source>
        <strain evidence="1 2">SWCO2</strain>
    </source>
</reference>
<sequence length="159" mass="17894">MYRSLGMDLPACAKFLHVSTRTVHNWETGKHDIPYATYRLLRLLNRMELPGRTWQGWCFHGGKLISPEGRTFEGTDSAWWGRLTLQARMCSEFQEKLRAAVMQVREREASAQAQAAAGQRSAAAVALGARLLPSPLVITGRSYGVPSYEIRHGMAYARR</sequence>
<dbReference type="GO" id="GO:0003677">
    <property type="term" value="F:DNA binding"/>
    <property type="evidence" value="ECO:0007669"/>
    <property type="project" value="InterPro"/>
</dbReference>
<dbReference type="AlphaFoldDB" id="A0A373FSB2"/>
<dbReference type="InterPro" id="IPR010982">
    <property type="entry name" value="Lambda_DNA-bd_dom_sf"/>
</dbReference>
<name>A0A373FSB2_COMTE</name>
<dbReference type="InterPro" id="IPR021077">
    <property type="entry name" value="Phage_phi-Lf_Orf112"/>
</dbReference>
<organism evidence="1 2">
    <name type="scientific">Comamonas testosteroni</name>
    <name type="common">Pseudomonas testosteroni</name>
    <dbReference type="NCBI Taxonomy" id="285"/>
    <lineage>
        <taxon>Bacteria</taxon>
        <taxon>Pseudomonadati</taxon>
        <taxon>Pseudomonadota</taxon>
        <taxon>Betaproteobacteria</taxon>
        <taxon>Burkholderiales</taxon>
        <taxon>Comamonadaceae</taxon>
        <taxon>Comamonas</taxon>
    </lineage>
</organism>
<comment type="caution">
    <text evidence="1">The sequence shown here is derived from an EMBL/GenBank/DDBJ whole genome shotgun (WGS) entry which is preliminary data.</text>
</comment>
<evidence type="ECO:0000313" key="1">
    <source>
        <dbReference type="EMBL" id="RGE47040.1"/>
    </source>
</evidence>
<protein>
    <submittedName>
        <fullName evidence="1">Uncharacterized protein</fullName>
    </submittedName>
</protein>
<proteinExistence type="predicted"/>
<dbReference type="Pfam" id="PF12375">
    <property type="entry name" value="DUF3653"/>
    <property type="match status" value="1"/>
</dbReference>
<accession>A0A373FSB2</accession>
<dbReference type="EMBL" id="QURR01000001">
    <property type="protein sequence ID" value="RGE47040.1"/>
    <property type="molecule type" value="Genomic_DNA"/>
</dbReference>
<keyword evidence="2" id="KW-1185">Reference proteome</keyword>
<dbReference type="NCBIfam" id="NF040522">
    <property type="entry name" value="VC1465_fam"/>
    <property type="match status" value="1"/>
</dbReference>
<dbReference type="Gene3D" id="1.10.260.40">
    <property type="entry name" value="lambda repressor-like DNA-binding domains"/>
    <property type="match status" value="1"/>
</dbReference>
<evidence type="ECO:0000313" key="2">
    <source>
        <dbReference type="Proteomes" id="UP000261948"/>
    </source>
</evidence>
<dbReference type="OrthoDB" id="8795439at2"/>
<dbReference type="Proteomes" id="UP000261948">
    <property type="component" value="Unassembled WGS sequence"/>
</dbReference>